<dbReference type="InterPro" id="IPR015943">
    <property type="entry name" value="WD40/YVTN_repeat-like_dom_sf"/>
</dbReference>
<reference evidence="2 3" key="1">
    <citation type="journal article" date="2013" name="Curr. Biol.">
        <title>The Genome of the Foraminiferan Reticulomyxa filosa.</title>
        <authorList>
            <person name="Glockner G."/>
            <person name="Hulsmann N."/>
            <person name="Schleicher M."/>
            <person name="Noegel A.A."/>
            <person name="Eichinger L."/>
            <person name="Gallinger C."/>
            <person name="Pawlowski J."/>
            <person name="Sierra R."/>
            <person name="Euteneuer U."/>
            <person name="Pillet L."/>
            <person name="Moustafa A."/>
            <person name="Platzer M."/>
            <person name="Groth M."/>
            <person name="Szafranski K."/>
            <person name="Schliwa M."/>
        </authorList>
    </citation>
    <scope>NUCLEOTIDE SEQUENCE [LARGE SCALE GENOMIC DNA]</scope>
</reference>
<feature type="repeat" description="WD" evidence="1">
    <location>
        <begin position="153"/>
        <end position="194"/>
    </location>
</feature>
<keyword evidence="3" id="KW-1185">Reference proteome</keyword>
<name>X6PA09_RETFI</name>
<evidence type="ECO:0000313" key="3">
    <source>
        <dbReference type="Proteomes" id="UP000023152"/>
    </source>
</evidence>
<dbReference type="InterPro" id="IPR036322">
    <property type="entry name" value="WD40_repeat_dom_sf"/>
</dbReference>
<proteinExistence type="predicted"/>
<dbReference type="EMBL" id="ASPP01002194">
    <property type="protein sequence ID" value="ETO34879.1"/>
    <property type="molecule type" value="Genomic_DNA"/>
</dbReference>
<gene>
    <name evidence="2" type="ORF">RFI_02208</name>
</gene>
<dbReference type="PROSITE" id="PS50294">
    <property type="entry name" value="WD_REPEATS_REGION"/>
    <property type="match status" value="2"/>
</dbReference>
<dbReference type="SUPFAM" id="SSF50978">
    <property type="entry name" value="WD40 repeat-like"/>
    <property type="match status" value="1"/>
</dbReference>
<dbReference type="Proteomes" id="UP000023152">
    <property type="component" value="Unassembled WGS sequence"/>
</dbReference>
<comment type="caution">
    <text evidence="2">The sequence shown here is derived from an EMBL/GenBank/DDBJ whole genome shotgun (WGS) entry which is preliminary data.</text>
</comment>
<protein>
    <submittedName>
        <fullName evidence="2">Uncharacterized protein</fullName>
    </submittedName>
</protein>
<dbReference type="Pfam" id="PF00400">
    <property type="entry name" value="WD40"/>
    <property type="match status" value="2"/>
</dbReference>
<dbReference type="OrthoDB" id="196858at2759"/>
<dbReference type="PANTHER" id="PTHR19879:SF9">
    <property type="entry name" value="TRANSCRIPTION INITIATION FACTOR TFIID SUBUNIT 5"/>
    <property type="match status" value="1"/>
</dbReference>
<accession>X6PA09</accession>
<dbReference type="PANTHER" id="PTHR19879">
    <property type="entry name" value="TRANSCRIPTION INITIATION FACTOR TFIID"/>
    <property type="match status" value="1"/>
</dbReference>
<evidence type="ECO:0000313" key="2">
    <source>
        <dbReference type="EMBL" id="ETO34879.1"/>
    </source>
</evidence>
<feature type="repeat" description="WD" evidence="1">
    <location>
        <begin position="195"/>
        <end position="236"/>
    </location>
</feature>
<sequence>MSFVLHQKTKSYHTHLIKQFEYGIYHQEGKFKLLDVVSDAQLLSDGYRVIFCSDNAIRLWDTLSNQQIQIFEGNVDSIYRTKISPDDSKFVLCSLDSRVRVCNISSGKQLFLYKISEYITEVIFSPNNTIIAFCFNNKIKLLDVLTRKQIQILSGHSTRINGITFSLDGSKIISYSTDKTIRIWDVSSGKQIQVLEGHNNRINYIHLSPDGSKLVSYSDDKIIRLWGSDNGKIVDVTETSAVDYIWKIGNQTGLSMKGSIWKNSKGLEDERGGII</sequence>
<keyword evidence="1" id="KW-0853">WD repeat</keyword>
<dbReference type="InterPro" id="IPR001680">
    <property type="entry name" value="WD40_rpt"/>
</dbReference>
<organism evidence="2 3">
    <name type="scientific">Reticulomyxa filosa</name>
    <dbReference type="NCBI Taxonomy" id="46433"/>
    <lineage>
        <taxon>Eukaryota</taxon>
        <taxon>Sar</taxon>
        <taxon>Rhizaria</taxon>
        <taxon>Retaria</taxon>
        <taxon>Foraminifera</taxon>
        <taxon>Monothalamids</taxon>
        <taxon>Reticulomyxidae</taxon>
        <taxon>Reticulomyxa</taxon>
    </lineage>
</organism>
<dbReference type="SMART" id="SM00320">
    <property type="entry name" value="WD40"/>
    <property type="match status" value="5"/>
</dbReference>
<evidence type="ECO:0000256" key="1">
    <source>
        <dbReference type="PROSITE-ProRule" id="PRU00221"/>
    </source>
</evidence>
<dbReference type="Gene3D" id="2.130.10.10">
    <property type="entry name" value="YVTN repeat-like/Quinoprotein amine dehydrogenase"/>
    <property type="match status" value="1"/>
</dbReference>
<dbReference type="AlphaFoldDB" id="X6PA09"/>
<dbReference type="PROSITE" id="PS50082">
    <property type="entry name" value="WD_REPEATS_2"/>
    <property type="match status" value="2"/>
</dbReference>